<feature type="domain" description="Nitroreductase" evidence="1">
    <location>
        <begin position="117"/>
        <end position="306"/>
    </location>
</feature>
<comment type="caution">
    <text evidence="2">The sequence shown here is derived from an EMBL/GenBank/DDBJ whole genome shotgun (WGS) entry which is preliminary data.</text>
</comment>
<name>A0ABX0Y7D7_9ACTN</name>
<dbReference type="InterPro" id="IPR050627">
    <property type="entry name" value="Nitroreductase/BluB"/>
</dbReference>
<dbReference type="NCBIfam" id="NF047509">
    <property type="entry name" value="Rv3131_FMN_oxido"/>
    <property type="match status" value="1"/>
</dbReference>
<proteinExistence type="predicted"/>
<dbReference type="PANTHER" id="PTHR23026:SF123">
    <property type="entry name" value="NAD(P)H NITROREDUCTASE RV3131-RELATED"/>
    <property type="match status" value="1"/>
</dbReference>
<evidence type="ECO:0000313" key="3">
    <source>
        <dbReference type="Proteomes" id="UP000722989"/>
    </source>
</evidence>
<evidence type="ECO:0000313" key="2">
    <source>
        <dbReference type="EMBL" id="NJC73317.1"/>
    </source>
</evidence>
<evidence type="ECO:0000259" key="1">
    <source>
        <dbReference type="Pfam" id="PF00881"/>
    </source>
</evidence>
<dbReference type="Proteomes" id="UP000722989">
    <property type="component" value="Unassembled WGS sequence"/>
</dbReference>
<accession>A0ABX0Y7D7</accession>
<dbReference type="InterPro" id="IPR029479">
    <property type="entry name" value="Nitroreductase"/>
</dbReference>
<gene>
    <name evidence="2" type="ORF">HC031_26875</name>
</gene>
<dbReference type="Gene3D" id="3.40.109.10">
    <property type="entry name" value="NADH Oxidase"/>
    <property type="match status" value="1"/>
</dbReference>
<dbReference type="InterPro" id="IPR000415">
    <property type="entry name" value="Nitroreductase-like"/>
</dbReference>
<organism evidence="2 3">
    <name type="scientific">Planosporangium thailandense</name>
    <dbReference type="NCBI Taxonomy" id="765197"/>
    <lineage>
        <taxon>Bacteria</taxon>
        <taxon>Bacillati</taxon>
        <taxon>Actinomycetota</taxon>
        <taxon>Actinomycetes</taxon>
        <taxon>Micromonosporales</taxon>
        <taxon>Micromonosporaceae</taxon>
        <taxon>Planosporangium</taxon>
    </lineage>
</organism>
<dbReference type="SUPFAM" id="SSF55469">
    <property type="entry name" value="FMN-dependent nitroreductase-like"/>
    <property type="match status" value="2"/>
</dbReference>
<dbReference type="RefSeq" id="WP_167928224.1">
    <property type="nucleotide sequence ID" value="NZ_JAATVY010000028.1"/>
</dbReference>
<dbReference type="EMBL" id="JAATVY010000028">
    <property type="protein sequence ID" value="NJC73317.1"/>
    <property type="molecule type" value="Genomic_DNA"/>
</dbReference>
<dbReference type="PANTHER" id="PTHR23026">
    <property type="entry name" value="NADPH NITROREDUCTASE"/>
    <property type="match status" value="1"/>
</dbReference>
<sequence length="329" mass="35380">MAWLDHAAFVAVVEAATRAPSMLNTQPWRFRLGRDQIDVLVDPQRRLARADPTGVAARIACGAALLNLRLALAVRGTPGIVRLQPDRTDPYLVARLTPDTPCAPTPVEVRLYRAIPARHSNRTPFLDQPVPVTARGDLIAAARAEDAWLDLLIGPAAVEATAGLVRAAHEVLERDAGYRAELSTWVRAGTPATQLAAVDGVPVGAGGPAPRPYELLPRRDFGGEELPSHRQFERDPLIAVLGGNGDWPADQIQAGQALQRVWLTATDLGLAASLFSQPIEVPSVREQLRLALGRHAAPQMVMRFGYAVPAPASPRRPVTDVIVGDRESG</sequence>
<dbReference type="Pfam" id="PF00881">
    <property type="entry name" value="Nitroreductase"/>
    <property type="match status" value="1"/>
</dbReference>
<reference evidence="2 3" key="1">
    <citation type="submission" date="2020-03" db="EMBL/GenBank/DDBJ databases">
        <title>WGS of the type strain of Planosporangium spp.</title>
        <authorList>
            <person name="Thawai C."/>
        </authorList>
    </citation>
    <scope>NUCLEOTIDE SEQUENCE [LARGE SCALE GENOMIC DNA]</scope>
    <source>
        <strain evidence="2 3">TBRC 5610</strain>
    </source>
</reference>
<protein>
    <submittedName>
        <fullName evidence="2">Nitroreductase</fullName>
    </submittedName>
</protein>
<keyword evidence="3" id="KW-1185">Reference proteome</keyword>